<feature type="transmembrane region" description="Helical" evidence="6">
    <location>
        <begin position="29"/>
        <end position="51"/>
    </location>
</feature>
<feature type="transmembrane region" description="Helical" evidence="6">
    <location>
        <begin position="63"/>
        <end position="82"/>
    </location>
</feature>
<evidence type="ECO:0000256" key="4">
    <source>
        <dbReference type="ARBA" id="ARBA00022989"/>
    </source>
</evidence>
<evidence type="ECO:0000256" key="2">
    <source>
        <dbReference type="ARBA" id="ARBA00007362"/>
    </source>
</evidence>
<feature type="transmembrane region" description="Helical" evidence="6">
    <location>
        <begin position="205"/>
        <end position="228"/>
    </location>
</feature>
<reference evidence="8" key="1">
    <citation type="submission" date="2022-10" db="EMBL/GenBank/DDBJ databases">
        <title>Chitiniphilus purpureus sp. nov., a novel chitin-degrading bacterium isolated from crawfish pond sediment.</title>
        <authorList>
            <person name="Li K."/>
        </authorList>
    </citation>
    <scope>NUCLEOTIDE SEQUENCE</scope>
    <source>
        <strain evidence="8">CD1</strain>
    </source>
</reference>
<feature type="domain" description="EamA" evidence="7">
    <location>
        <begin position="3"/>
        <end position="132"/>
    </location>
</feature>
<feature type="transmembrane region" description="Helical" evidence="6">
    <location>
        <begin position="260"/>
        <end position="278"/>
    </location>
</feature>
<evidence type="ECO:0000256" key="1">
    <source>
        <dbReference type="ARBA" id="ARBA00004141"/>
    </source>
</evidence>
<evidence type="ECO:0000256" key="5">
    <source>
        <dbReference type="ARBA" id="ARBA00023136"/>
    </source>
</evidence>
<keyword evidence="4 6" id="KW-1133">Transmembrane helix</keyword>
<name>A0ABY6DSB2_9NEIS</name>
<comment type="similarity">
    <text evidence="2">Belongs to the EamA transporter family.</text>
</comment>
<feature type="transmembrane region" description="Helical" evidence="6">
    <location>
        <begin position="170"/>
        <end position="193"/>
    </location>
</feature>
<evidence type="ECO:0000256" key="3">
    <source>
        <dbReference type="ARBA" id="ARBA00022692"/>
    </source>
</evidence>
<accession>A0ABY6DSB2</accession>
<gene>
    <name evidence="8" type="ORF">N8I74_02810</name>
</gene>
<feature type="transmembrane region" description="Helical" evidence="6">
    <location>
        <begin position="116"/>
        <end position="133"/>
    </location>
</feature>
<comment type="subcellular location">
    <subcellularLocation>
        <location evidence="1">Membrane</location>
        <topology evidence="1">Multi-pass membrane protein</topology>
    </subcellularLocation>
</comment>
<evidence type="ECO:0000313" key="9">
    <source>
        <dbReference type="Proteomes" id="UP001061302"/>
    </source>
</evidence>
<dbReference type="Gene3D" id="1.10.3730.20">
    <property type="match status" value="1"/>
</dbReference>
<dbReference type="PANTHER" id="PTHR32322">
    <property type="entry name" value="INNER MEMBRANE TRANSPORTER"/>
    <property type="match status" value="1"/>
</dbReference>
<proteinExistence type="inferred from homology"/>
<keyword evidence="9" id="KW-1185">Reference proteome</keyword>
<protein>
    <submittedName>
        <fullName evidence="8">EamA family transporter</fullName>
    </submittedName>
</protein>
<dbReference type="PANTHER" id="PTHR32322:SF2">
    <property type="entry name" value="EAMA DOMAIN-CONTAINING PROTEIN"/>
    <property type="match status" value="1"/>
</dbReference>
<dbReference type="Pfam" id="PF00892">
    <property type="entry name" value="EamA"/>
    <property type="match status" value="2"/>
</dbReference>
<dbReference type="RefSeq" id="WP_263125403.1">
    <property type="nucleotide sequence ID" value="NZ_CP106753.1"/>
</dbReference>
<dbReference type="Proteomes" id="UP001061302">
    <property type="component" value="Chromosome"/>
</dbReference>
<feature type="transmembrane region" description="Helical" evidence="6">
    <location>
        <begin position="145"/>
        <end position="163"/>
    </location>
</feature>
<dbReference type="EMBL" id="CP106753">
    <property type="protein sequence ID" value="UXY15966.1"/>
    <property type="molecule type" value="Genomic_DNA"/>
</dbReference>
<evidence type="ECO:0000313" key="8">
    <source>
        <dbReference type="EMBL" id="UXY15966.1"/>
    </source>
</evidence>
<dbReference type="InterPro" id="IPR000620">
    <property type="entry name" value="EamA_dom"/>
</dbReference>
<evidence type="ECO:0000256" key="6">
    <source>
        <dbReference type="SAM" id="Phobius"/>
    </source>
</evidence>
<organism evidence="8 9">
    <name type="scientific">Chitiniphilus purpureus</name>
    <dbReference type="NCBI Taxonomy" id="2981137"/>
    <lineage>
        <taxon>Bacteria</taxon>
        <taxon>Pseudomonadati</taxon>
        <taxon>Pseudomonadota</taxon>
        <taxon>Betaproteobacteria</taxon>
        <taxon>Neisseriales</taxon>
        <taxon>Chitinibacteraceae</taxon>
        <taxon>Chitiniphilus</taxon>
    </lineage>
</organism>
<evidence type="ECO:0000259" key="7">
    <source>
        <dbReference type="Pfam" id="PF00892"/>
    </source>
</evidence>
<dbReference type="InterPro" id="IPR037185">
    <property type="entry name" value="EmrE-like"/>
</dbReference>
<feature type="transmembrane region" description="Helical" evidence="6">
    <location>
        <begin position="88"/>
        <end position="109"/>
    </location>
</feature>
<sequence>MHLLAALVLVMIWSTTALAIRWSVDGMAYASALFGRFVLAAMFTVALVVLLRQRVPLRRALPAWLIGGVATAISMLCTYWAARHVPSGLLAVLFGLGPLTTALFARLWLQQRLAGHEWIGIVLGLAGTAVIFGERLQLAPGSGPALAVLLAAVSIQSAAAVRLKGAAQGLPALTVNAGALLVCALLSGLWWLAQGAPAPAAATPRALVAVLYLALVGSALAFSLYYWLIRECAPGQVALLSLVSPVCALWLGKVANGEVLSLRMLTGTVLILGGLLLHQRHGWRRLLRR</sequence>
<dbReference type="SUPFAM" id="SSF103481">
    <property type="entry name" value="Multidrug resistance efflux transporter EmrE"/>
    <property type="match status" value="2"/>
</dbReference>
<dbReference type="InterPro" id="IPR050638">
    <property type="entry name" value="AA-Vitamin_Transporters"/>
</dbReference>
<feature type="transmembrane region" description="Helical" evidence="6">
    <location>
        <begin position="237"/>
        <end position="254"/>
    </location>
</feature>
<feature type="domain" description="EamA" evidence="7">
    <location>
        <begin position="147"/>
        <end position="277"/>
    </location>
</feature>
<keyword evidence="5 6" id="KW-0472">Membrane</keyword>
<keyword evidence="3 6" id="KW-0812">Transmembrane</keyword>